<name>B4GV15_DROPE</name>
<dbReference type="HOGENOM" id="CLU_2099358_0_0_1"/>
<dbReference type="OMA" id="PHHPQCH"/>
<gene>
    <name evidence="3" type="primary">Dper\GL12923</name>
    <name evidence="3" type="ORF">Dper_GL12923</name>
</gene>
<feature type="region of interest" description="Disordered" evidence="1">
    <location>
        <begin position="35"/>
        <end position="59"/>
    </location>
</feature>
<feature type="chain" id="PRO_5002807281" evidence="2">
    <location>
        <begin position="24"/>
        <end position="145"/>
    </location>
</feature>
<dbReference type="eggNOG" id="ENOG502T97H">
    <property type="taxonomic scope" value="Eukaryota"/>
</dbReference>
<dbReference type="OrthoDB" id="8040481at2759"/>
<dbReference type="EMBL" id="CH479192">
    <property type="protein sequence ID" value="EDW26552.1"/>
    <property type="molecule type" value="Genomic_DNA"/>
</dbReference>
<feature type="signal peptide" evidence="2">
    <location>
        <begin position="1"/>
        <end position="23"/>
    </location>
</feature>
<evidence type="ECO:0000313" key="4">
    <source>
        <dbReference type="Proteomes" id="UP000008744"/>
    </source>
</evidence>
<dbReference type="Proteomes" id="UP000008744">
    <property type="component" value="Unassembled WGS sequence"/>
</dbReference>
<evidence type="ECO:0000256" key="2">
    <source>
        <dbReference type="SAM" id="SignalP"/>
    </source>
</evidence>
<proteinExistence type="predicted"/>
<organism evidence="4">
    <name type="scientific">Drosophila persimilis</name>
    <name type="common">Fruit fly</name>
    <dbReference type="NCBI Taxonomy" id="7234"/>
    <lineage>
        <taxon>Eukaryota</taxon>
        <taxon>Metazoa</taxon>
        <taxon>Ecdysozoa</taxon>
        <taxon>Arthropoda</taxon>
        <taxon>Hexapoda</taxon>
        <taxon>Insecta</taxon>
        <taxon>Pterygota</taxon>
        <taxon>Neoptera</taxon>
        <taxon>Endopterygota</taxon>
        <taxon>Diptera</taxon>
        <taxon>Brachycera</taxon>
        <taxon>Muscomorpha</taxon>
        <taxon>Ephydroidea</taxon>
        <taxon>Drosophilidae</taxon>
        <taxon>Drosophila</taxon>
        <taxon>Sophophora</taxon>
    </lineage>
</organism>
<evidence type="ECO:0000313" key="3">
    <source>
        <dbReference type="EMBL" id="EDW26552.1"/>
    </source>
</evidence>
<keyword evidence="4" id="KW-1185">Reference proteome</keyword>
<dbReference type="AlphaFoldDB" id="B4GV15"/>
<sequence length="145" mass="16003">MKRLLVICLLLLSLALFLAPGQASVFRGIRDASEPAADAADPPAEVAAGAGSNENDLNIDSGESVEAVTVPLGIVSIKARVIAKDRALCQQLSRYHPHYPKCHEYCKRQEHWIGQCWRESYRPAWMSSESRAKHNYSSPSRRGSV</sequence>
<protein>
    <submittedName>
        <fullName evidence="3">GL12923</fullName>
    </submittedName>
</protein>
<evidence type="ECO:0000256" key="1">
    <source>
        <dbReference type="SAM" id="MobiDB-lite"/>
    </source>
</evidence>
<keyword evidence="2" id="KW-0732">Signal</keyword>
<feature type="compositionally biased region" description="Low complexity" evidence="1">
    <location>
        <begin position="35"/>
        <end position="51"/>
    </location>
</feature>
<accession>B4GV15</accession>
<dbReference type="STRING" id="7234.B4GV15"/>
<reference evidence="3 4" key="1">
    <citation type="journal article" date="2007" name="Nature">
        <title>Evolution of genes and genomes on the Drosophila phylogeny.</title>
        <authorList>
            <consortium name="Drosophila 12 Genomes Consortium"/>
            <person name="Clark A.G."/>
            <person name="Eisen M.B."/>
            <person name="Smith D.R."/>
            <person name="Bergman C.M."/>
            <person name="Oliver B."/>
            <person name="Markow T.A."/>
            <person name="Kaufman T.C."/>
            <person name="Kellis M."/>
            <person name="Gelbart W."/>
            <person name="Iyer V.N."/>
            <person name="Pollard D.A."/>
            <person name="Sackton T.B."/>
            <person name="Larracuente A.M."/>
            <person name="Singh N.D."/>
            <person name="Abad J.P."/>
            <person name="Abt D.N."/>
            <person name="Adryan B."/>
            <person name="Aguade M."/>
            <person name="Akashi H."/>
            <person name="Anderson W.W."/>
            <person name="Aquadro C.F."/>
            <person name="Ardell D.H."/>
            <person name="Arguello R."/>
            <person name="Artieri C.G."/>
            <person name="Barbash D.A."/>
            <person name="Barker D."/>
            <person name="Barsanti P."/>
            <person name="Batterham P."/>
            <person name="Batzoglou S."/>
            <person name="Begun D."/>
            <person name="Bhutkar A."/>
            <person name="Blanco E."/>
            <person name="Bosak S.A."/>
            <person name="Bradley R.K."/>
            <person name="Brand A.D."/>
            <person name="Brent M.R."/>
            <person name="Brooks A.N."/>
            <person name="Brown R.H."/>
            <person name="Butlin R.K."/>
            <person name="Caggese C."/>
            <person name="Calvi B.R."/>
            <person name="Bernardo de Carvalho A."/>
            <person name="Caspi A."/>
            <person name="Castrezana S."/>
            <person name="Celniker S.E."/>
            <person name="Chang J.L."/>
            <person name="Chapple C."/>
            <person name="Chatterji S."/>
            <person name="Chinwalla A."/>
            <person name="Civetta A."/>
            <person name="Clifton S.W."/>
            <person name="Comeron J.M."/>
            <person name="Costello J.C."/>
            <person name="Coyne J.A."/>
            <person name="Daub J."/>
            <person name="David R.G."/>
            <person name="Delcher A.L."/>
            <person name="Delehaunty K."/>
            <person name="Do C.B."/>
            <person name="Ebling H."/>
            <person name="Edwards K."/>
            <person name="Eickbush T."/>
            <person name="Evans J.D."/>
            <person name="Filipski A."/>
            <person name="Findeiss S."/>
            <person name="Freyhult E."/>
            <person name="Fulton L."/>
            <person name="Fulton R."/>
            <person name="Garcia A.C."/>
            <person name="Gardiner A."/>
            <person name="Garfield D.A."/>
            <person name="Garvin B.E."/>
            <person name="Gibson G."/>
            <person name="Gilbert D."/>
            <person name="Gnerre S."/>
            <person name="Godfrey J."/>
            <person name="Good R."/>
            <person name="Gotea V."/>
            <person name="Gravely B."/>
            <person name="Greenberg A.J."/>
            <person name="Griffiths-Jones S."/>
            <person name="Gross S."/>
            <person name="Guigo R."/>
            <person name="Gustafson E.A."/>
            <person name="Haerty W."/>
            <person name="Hahn M.W."/>
            <person name="Halligan D.L."/>
            <person name="Halpern A.L."/>
            <person name="Halter G.M."/>
            <person name="Han M.V."/>
            <person name="Heger A."/>
            <person name="Hillier L."/>
            <person name="Hinrichs A.S."/>
            <person name="Holmes I."/>
            <person name="Hoskins R.A."/>
            <person name="Hubisz M.J."/>
            <person name="Hultmark D."/>
            <person name="Huntley M.A."/>
            <person name="Jaffe D.B."/>
            <person name="Jagadeeshan S."/>
            <person name="Jeck W.R."/>
            <person name="Johnson J."/>
            <person name="Jones C.D."/>
            <person name="Jordan W.C."/>
            <person name="Karpen G.H."/>
            <person name="Kataoka E."/>
            <person name="Keightley P.D."/>
            <person name="Kheradpour P."/>
            <person name="Kirkness E.F."/>
            <person name="Koerich L.B."/>
            <person name="Kristiansen K."/>
            <person name="Kudrna D."/>
            <person name="Kulathinal R.J."/>
            <person name="Kumar S."/>
            <person name="Kwok R."/>
            <person name="Lander E."/>
            <person name="Langley C.H."/>
            <person name="Lapoint R."/>
            <person name="Lazzaro B.P."/>
            <person name="Lee S.J."/>
            <person name="Levesque L."/>
            <person name="Li R."/>
            <person name="Lin C.F."/>
            <person name="Lin M.F."/>
            <person name="Lindblad-Toh K."/>
            <person name="Llopart A."/>
            <person name="Long M."/>
            <person name="Low L."/>
            <person name="Lozovsky E."/>
            <person name="Lu J."/>
            <person name="Luo M."/>
            <person name="Machado C.A."/>
            <person name="Makalowski W."/>
            <person name="Marzo M."/>
            <person name="Matsuda M."/>
            <person name="Matzkin L."/>
            <person name="McAllister B."/>
            <person name="McBride C.S."/>
            <person name="McKernan B."/>
            <person name="McKernan K."/>
            <person name="Mendez-Lago M."/>
            <person name="Minx P."/>
            <person name="Mollenhauer M.U."/>
            <person name="Montooth K."/>
            <person name="Mount S.M."/>
            <person name="Mu X."/>
            <person name="Myers E."/>
            <person name="Negre B."/>
            <person name="Newfeld S."/>
            <person name="Nielsen R."/>
            <person name="Noor M.A."/>
            <person name="O'Grady P."/>
            <person name="Pachter L."/>
            <person name="Papaceit M."/>
            <person name="Parisi M.J."/>
            <person name="Parisi M."/>
            <person name="Parts L."/>
            <person name="Pedersen J.S."/>
            <person name="Pesole G."/>
            <person name="Phillippy A.M."/>
            <person name="Ponting C.P."/>
            <person name="Pop M."/>
            <person name="Porcelli D."/>
            <person name="Powell J.R."/>
            <person name="Prohaska S."/>
            <person name="Pruitt K."/>
            <person name="Puig M."/>
            <person name="Quesneville H."/>
            <person name="Ram K.R."/>
            <person name="Rand D."/>
            <person name="Rasmussen M.D."/>
            <person name="Reed L.K."/>
            <person name="Reenan R."/>
            <person name="Reily A."/>
            <person name="Remington K.A."/>
            <person name="Rieger T.T."/>
            <person name="Ritchie M.G."/>
            <person name="Robin C."/>
            <person name="Rogers Y.H."/>
            <person name="Rohde C."/>
            <person name="Rozas J."/>
            <person name="Rubenfield M.J."/>
            <person name="Ruiz A."/>
            <person name="Russo S."/>
            <person name="Salzberg S.L."/>
            <person name="Sanchez-Gracia A."/>
            <person name="Saranga D.J."/>
            <person name="Sato H."/>
            <person name="Schaeffer S.W."/>
            <person name="Schatz M.C."/>
            <person name="Schlenke T."/>
            <person name="Schwartz R."/>
            <person name="Segarra C."/>
            <person name="Singh R.S."/>
            <person name="Sirot L."/>
            <person name="Sirota M."/>
            <person name="Sisneros N.B."/>
            <person name="Smith C.D."/>
            <person name="Smith T.F."/>
            <person name="Spieth J."/>
            <person name="Stage D.E."/>
            <person name="Stark A."/>
            <person name="Stephan W."/>
            <person name="Strausberg R.L."/>
            <person name="Strempel S."/>
            <person name="Sturgill D."/>
            <person name="Sutton G."/>
            <person name="Sutton G.G."/>
            <person name="Tao W."/>
            <person name="Teichmann S."/>
            <person name="Tobari Y.N."/>
            <person name="Tomimura Y."/>
            <person name="Tsolas J.M."/>
            <person name="Valente V.L."/>
            <person name="Venter E."/>
            <person name="Venter J.C."/>
            <person name="Vicario S."/>
            <person name="Vieira F.G."/>
            <person name="Vilella A.J."/>
            <person name="Villasante A."/>
            <person name="Walenz B."/>
            <person name="Wang J."/>
            <person name="Wasserman M."/>
            <person name="Watts T."/>
            <person name="Wilson D."/>
            <person name="Wilson R.K."/>
            <person name="Wing R.A."/>
            <person name="Wolfner M.F."/>
            <person name="Wong A."/>
            <person name="Wong G.K."/>
            <person name="Wu C.I."/>
            <person name="Wu G."/>
            <person name="Yamamoto D."/>
            <person name="Yang H.P."/>
            <person name="Yang S.P."/>
            <person name="Yorke J.A."/>
            <person name="Yoshida K."/>
            <person name="Zdobnov E."/>
            <person name="Zhang P."/>
            <person name="Zhang Y."/>
            <person name="Zimin A.V."/>
            <person name="Baldwin J."/>
            <person name="Abdouelleil A."/>
            <person name="Abdulkadir J."/>
            <person name="Abebe A."/>
            <person name="Abera B."/>
            <person name="Abreu J."/>
            <person name="Acer S.C."/>
            <person name="Aftuck L."/>
            <person name="Alexander A."/>
            <person name="An P."/>
            <person name="Anderson E."/>
            <person name="Anderson S."/>
            <person name="Arachi H."/>
            <person name="Azer M."/>
            <person name="Bachantsang P."/>
            <person name="Barry A."/>
            <person name="Bayul T."/>
            <person name="Berlin A."/>
            <person name="Bessette D."/>
            <person name="Bloom T."/>
            <person name="Blye J."/>
            <person name="Boguslavskiy L."/>
            <person name="Bonnet C."/>
            <person name="Boukhgalter B."/>
            <person name="Bourzgui I."/>
            <person name="Brown A."/>
            <person name="Cahill P."/>
            <person name="Channer S."/>
            <person name="Cheshatsang Y."/>
            <person name="Chuda L."/>
            <person name="Citroen M."/>
            <person name="Collymore A."/>
            <person name="Cooke P."/>
            <person name="Costello M."/>
            <person name="D'Aco K."/>
            <person name="Daza R."/>
            <person name="De Haan G."/>
            <person name="DeGray S."/>
            <person name="DeMaso C."/>
            <person name="Dhargay N."/>
            <person name="Dooley K."/>
            <person name="Dooley E."/>
            <person name="Doricent M."/>
            <person name="Dorje P."/>
            <person name="Dorjee K."/>
            <person name="Dupes A."/>
            <person name="Elong R."/>
            <person name="Falk J."/>
            <person name="Farina A."/>
            <person name="Faro S."/>
            <person name="Ferguson D."/>
            <person name="Fisher S."/>
            <person name="Foley C.D."/>
            <person name="Franke A."/>
            <person name="Friedrich D."/>
            <person name="Gadbois L."/>
            <person name="Gearin G."/>
            <person name="Gearin C.R."/>
            <person name="Giannoukos G."/>
            <person name="Goode T."/>
            <person name="Graham J."/>
            <person name="Grandbois E."/>
            <person name="Grewal S."/>
            <person name="Gyaltsen K."/>
            <person name="Hafez N."/>
            <person name="Hagos B."/>
            <person name="Hall J."/>
            <person name="Henson C."/>
            <person name="Hollinger A."/>
            <person name="Honan T."/>
            <person name="Huard M.D."/>
            <person name="Hughes L."/>
            <person name="Hurhula B."/>
            <person name="Husby M.E."/>
            <person name="Kamat A."/>
            <person name="Kanga B."/>
            <person name="Kashin S."/>
            <person name="Khazanovich D."/>
            <person name="Kisner P."/>
            <person name="Lance K."/>
            <person name="Lara M."/>
            <person name="Lee W."/>
            <person name="Lennon N."/>
            <person name="Letendre F."/>
            <person name="LeVine R."/>
            <person name="Lipovsky A."/>
            <person name="Liu X."/>
            <person name="Liu J."/>
            <person name="Liu S."/>
            <person name="Lokyitsang T."/>
            <person name="Lokyitsang Y."/>
            <person name="Lubonja R."/>
            <person name="Lui A."/>
            <person name="MacDonald P."/>
            <person name="Magnisalis V."/>
            <person name="Maru K."/>
            <person name="Matthews C."/>
            <person name="McCusker W."/>
            <person name="McDonough S."/>
            <person name="Mehta T."/>
            <person name="Meldrim J."/>
            <person name="Meneus L."/>
            <person name="Mihai O."/>
            <person name="Mihalev A."/>
            <person name="Mihova T."/>
            <person name="Mittelman R."/>
            <person name="Mlenga V."/>
            <person name="Montmayeur A."/>
            <person name="Mulrain L."/>
            <person name="Navidi A."/>
            <person name="Naylor J."/>
            <person name="Negash T."/>
            <person name="Nguyen T."/>
            <person name="Nguyen N."/>
            <person name="Nicol R."/>
            <person name="Norbu C."/>
            <person name="Norbu N."/>
            <person name="Novod N."/>
            <person name="O'Neill B."/>
            <person name="Osman S."/>
            <person name="Markiewicz E."/>
            <person name="Oyono O.L."/>
            <person name="Patti C."/>
            <person name="Phunkhang P."/>
            <person name="Pierre F."/>
            <person name="Priest M."/>
            <person name="Raghuraman S."/>
            <person name="Rege F."/>
            <person name="Reyes R."/>
            <person name="Rise C."/>
            <person name="Rogov P."/>
            <person name="Ross K."/>
            <person name="Ryan E."/>
            <person name="Settipalli S."/>
            <person name="Shea T."/>
            <person name="Sherpa N."/>
            <person name="Shi L."/>
            <person name="Shih D."/>
            <person name="Sparrow T."/>
            <person name="Spaulding J."/>
            <person name="Stalker J."/>
            <person name="Stange-Thomann N."/>
            <person name="Stavropoulos S."/>
            <person name="Stone C."/>
            <person name="Strader C."/>
            <person name="Tesfaye S."/>
            <person name="Thomson T."/>
            <person name="Thoulutsang Y."/>
            <person name="Thoulutsang D."/>
            <person name="Topham K."/>
            <person name="Topping I."/>
            <person name="Tsamla T."/>
            <person name="Vassiliev H."/>
            <person name="Vo A."/>
            <person name="Wangchuk T."/>
            <person name="Wangdi T."/>
            <person name="Weiand M."/>
            <person name="Wilkinson J."/>
            <person name="Wilson A."/>
            <person name="Yadav S."/>
            <person name="Young G."/>
            <person name="Yu Q."/>
            <person name="Zembek L."/>
            <person name="Zhong D."/>
            <person name="Zimmer A."/>
            <person name="Zwirko Z."/>
            <person name="Jaffe D.B."/>
            <person name="Alvarez P."/>
            <person name="Brockman W."/>
            <person name="Butler J."/>
            <person name="Chin C."/>
            <person name="Gnerre S."/>
            <person name="Grabherr M."/>
            <person name="Kleber M."/>
            <person name="Mauceli E."/>
            <person name="MacCallum I."/>
        </authorList>
    </citation>
    <scope>NUCLEOTIDE SEQUENCE [LARGE SCALE GENOMIC DNA]</scope>
    <source>
        <strain evidence="4">MSH-3 / Tucson 14011-0111.49</strain>
    </source>
</reference>